<proteinExistence type="evidence at protein level"/>
<dbReference type="STRING" id="525904.Tter_2824"/>
<evidence type="ECO:0007829" key="4">
    <source>
        <dbReference type="PDB" id="5V1U"/>
    </source>
</evidence>
<evidence type="ECO:0000256" key="1">
    <source>
        <dbReference type="SAM" id="MobiDB-lite"/>
    </source>
</evidence>
<dbReference type="PDBsum" id="5V1U"/>
<reference evidence="3" key="1">
    <citation type="journal article" date="2010" name="Stand. Genomic Sci.">
        <title>Complete genome sequence of 'Thermobaculum terrenum' type strain (YNP1).</title>
        <authorList>
            <person name="Kiss H."/>
            <person name="Cleland D."/>
            <person name="Lapidus A."/>
            <person name="Lucas S."/>
            <person name="Glavina Del Rio T."/>
            <person name="Nolan M."/>
            <person name="Tice H."/>
            <person name="Han C."/>
            <person name="Goodwin L."/>
            <person name="Pitluck S."/>
            <person name="Liolios K."/>
            <person name="Ivanova N."/>
            <person name="Mavromatis K."/>
            <person name="Ovchinnikova G."/>
            <person name="Pati A."/>
            <person name="Chen A."/>
            <person name="Palaniappan K."/>
            <person name="Land M."/>
            <person name="Hauser L."/>
            <person name="Chang Y."/>
            <person name="Jeffries C."/>
            <person name="Lu M."/>
            <person name="Brettin T."/>
            <person name="Detter J."/>
            <person name="Goker M."/>
            <person name="Tindall B."/>
            <person name="Beck B."/>
            <person name="McDermott T."/>
            <person name="Woyke T."/>
            <person name="Bristow J."/>
            <person name="Eisen J."/>
            <person name="Markowitz V."/>
            <person name="Hugenholtz P."/>
            <person name="Kyrpides N."/>
            <person name="Klenk H."/>
            <person name="Cheng J."/>
        </authorList>
    </citation>
    <scope>NUCLEOTIDE SEQUENCE [LARGE SCALE GENOMIC DNA]</scope>
    <source>
        <strain evidence="3">ATCC BAA-798 / YNP1</strain>
    </source>
</reference>
<feature type="compositionally biased region" description="Polar residues" evidence="1">
    <location>
        <begin position="52"/>
        <end position="65"/>
    </location>
</feature>
<feature type="region of interest" description="Disordered" evidence="1">
    <location>
        <begin position="44"/>
        <end position="65"/>
    </location>
</feature>
<keyword evidence="4" id="KW-0002">3D-structure</keyword>
<dbReference type="RefSeq" id="WP_012876738.1">
    <property type="nucleotide sequence ID" value="NC_013526.1"/>
</dbReference>
<dbReference type="KEGG" id="ttr:Tter_2824"/>
<accession>D1CIY7</accession>
<name>D1CIY7_THET1</name>
<dbReference type="Proteomes" id="UP000000323">
    <property type="component" value="Chromosome 2"/>
</dbReference>
<evidence type="ECO:0000313" key="3">
    <source>
        <dbReference type="Proteomes" id="UP000000323"/>
    </source>
</evidence>
<protein>
    <recommendedName>
        <fullName evidence="5">Lasso RiPP family leader peptide-containing protein</fullName>
    </recommendedName>
</protein>
<evidence type="ECO:0000313" key="2">
    <source>
        <dbReference type="EMBL" id="ACZ43707.1"/>
    </source>
</evidence>
<evidence type="ECO:0008006" key="5">
    <source>
        <dbReference type="Google" id="ProtNLM"/>
    </source>
</evidence>
<dbReference type="AlphaFoldDB" id="D1CIY7"/>
<dbReference type="NCBIfam" id="NF033521">
    <property type="entry name" value="lasso_leader_L3"/>
    <property type="match status" value="1"/>
</dbReference>
<organism evidence="2 3">
    <name type="scientific">Thermobaculum terrenum (strain ATCC BAA-798 / CCMEE 7001 / YNP1)</name>
    <dbReference type="NCBI Taxonomy" id="525904"/>
    <lineage>
        <taxon>Bacteria</taxon>
        <taxon>Bacillati</taxon>
        <taxon>Chloroflexota</taxon>
        <taxon>Chloroflexia</taxon>
        <taxon>Candidatus Thermobaculales</taxon>
        <taxon>Candidatus Thermobaculaceae</taxon>
        <taxon>Thermobaculum</taxon>
    </lineage>
</organism>
<dbReference type="PDB" id="5V1U">
    <property type="method" value="X-ray"/>
    <property type="resolution" value="2.05 A"/>
    <property type="chains" value="E/F/G/H=1-20"/>
</dbReference>
<keyword evidence="3" id="KW-1185">Reference proteome</keyword>
<dbReference type="SMR" id="D1CIY7"/>
<sequence length="65" mass="6771">MTKTYTAPTLVEYGGLTRLTLGQHGNLPDYNVKGQVVANNNCSLPEEGPGSSGNSNPFVCLTGSV</sequence>
<dbReference type="HOGENOM" id="CLU_2848438_0_0_0"/>
<gene>
    <name evidence="2" type="ordered locus">Tter_2824</name>
</gene>
<dbReference type="EMBL" id="CP001826">
    <property type="protein sequence ID" value="ACZ43707.1"/>
    <property type="molecule type" value="Genomic_DNA"/>
</dbReference>
<reference evidence="4" key="2">
    <citation type="journal article" date="2019" name="Proc. Natl. Acad. Sci. U.S.A.">
        <title>Steric complementarity directs sequence promiscuous leader binding in RiPP biosynthesis.</title>
        <authorList>
            <person name="Chekan J.R."/>
            <person name="Ongpipattanakul C."/>
            <person name="Nair S.K."/>
        </authorList>
    </citation>
    <scope>X-RAY CRYSTALLOGRAPHY (2.05 ANGSTROMS) OF 1-20</scope>
</reference>